<dbReference type="GO" id="GO:0006633">
    <property type="term" value="P:fatty acid biosynthetic process"/>
    <property type="evidence" value="ECO:0007669"/>
    <property type="project" value="UniProtKB-KW"/>
</dbReference>
<evidence type="ECO:0000256" key="6">
    <source>
        <dbReference type="ARBA" id="ARBA00022598"/>
    </source>
</evidence>
<dbReference type="UniPathway" id="UPA00655">
    <property type="reaction ID" value="UER00711"/>
</dbReference>
<dbReference type="PROSITE" id="PS50975">
    <property type="entry name" value="ATP_GRASP"/>
    <property type="match status" value="1"/>
</dbReference>
<dbReference type="InterPro" id="IPR005482">
    <property type="entry name" value="Biotin_COase_C"/>
</dbReference>
<evidence type="ECO:0000256" key="2">
    <source>
        <dbReference type="ARBA" id="ARBA00004956"/>
    </source>
</evidence>
<keyword evidence="15" id="KW-0444">Lipid biosynthesis</keyword>
<proteinExistence type="predicted"/>
<dbReference type="NCBIfam" id="NF006367">
    <property type="entry name" value="PRK08591.1"/>
    <property type="match status" value="1"/>
</dbReference>
<dbReference type="InterPro" id="IPR005479">
    <property type="entry name" value="CPAse_ATP-bd"/>
</dbReference>
<dbReference type="EC" id="6.3.4.14" evidence="4 15"/>
<dbReference type="NCBIfam" id="TIGR00514">
    <property type="entry name" value="accC"/>
    <property type="match status" value="1"/>
</dbReference>
<evidence type="ECO:0000256" key="8">
    <source>
        <dbReference type="ARBA" id="ARBA00022741"/>
    </source>
</evidence>
<dbReference type="PANTHER" id="PTHR48095">
    <property type="entry name" value="PYRUVATE CARBOXYLASE SUBUNIT A"/>
    <property type="match status" value="1"/>
</dbReference>
<dbReference type="RefSeq" id="WP_011647243.1">
    <property type="nucleotide sequence ID" value="NZ_ARYI01000023.1"/>
</dbReference>
<keyword evidence="11 15" id="KW-0092">Biotin</keyword>
<dbReference type="SUPFAM" id="SSF56059">
    <property type="entry name" value="Glutathione synthetase ATP-binding domain-like"/>
    <property type="match status" value="1"/>
</dbReference>
<feature type="domain" description="Biotin carboxylation" evidence="17">
    <location>
        <begin position="6"/>
        <end position="449"/>
    </location>
</feature>
<evidence type="ECO:0000259" key="16">
    <source>
        <dbReference type="PROSITE" id="PS50975"/>
    </source>
</evidence>
<name>A0A059F7R3_9PROT</name>
<evidence type="ECO:0000256" key="7">
    <source>
        <dbReference type="ARBA" id="ARBA00022723"/>
    </source>
</evidence>
<reference evidence="18 19" key="1">
    <citation type="submission" date="2013-04" db="EMBL/GenBank/DDBJ databases">
        <title>Hyphomonas hirschiana VP5 Genome Sequencing.</title>
        <authorList>
            <person name="Lai Q."/>
            <person name="Shao Z."/>
        </authorList>
    </citation>
    <scope>NUCLEOTIDE SEQUENCE [LARGE SCALE GENOMIC DNA]</scope>
    <source>
        <strain evidence="18 19">VP5</strain>
    </source>
</reference>
<dbReference type="PATRIC" id="fig|1280951.3.peg.3461"/>
<dbReference type="InterPro" id="IPR011764">
    <property type="entry name" value="Biotin_carboxylation_dom"/>
</dbReference>
<dbReference type="FunFam" id="3.30.1490.20:FF:000018">
    <property type="entry name" value="Biotin carboxylase"/>
    <property type="match status" value="1"/>
</dbReference>
<evidence type="ECO:0000256" key="3">
    <source>
        <dbReference type="ARBA" id="ARBA00011750"/>
    </source>
</evidence>
<keyword evidence="15" id="KW-0275">Fatty acid biosynthesis</keyword>
<dbReference type="InterPro" id="IPR051602">
    <property type="entry name" value="ACC_Biotin_Carboxylase"/>
</dbReference>
<evidence type="ECO:0000256" key="9">
    <source>
        <dbReference type="ARBA" id="ARBA00022840"/>
    </source>
</evidence>
<evidence type="ECO:0000256" key="5">
    <source>
        <dbReference type="ARBA" id="ARBA00017242"/>
    </source>
</evidence>
<evidence type="ECO:0000256" key="4">
    <source>
        <dbReference type="ARBA" id="ARBA00013263"/>
    </source>
</evidence>
<evidence type="ECO:0000256" key="11">
    <source>
        <dbReference type="ARBA" id="ARBA00023267"/>
    </source>
</evidence>
<evidence type="ECO:0000313" key="18">
    <source>
        <dbReference type="EMBL" id="KCZ86634.1"/>
    </source>
</evidence>
<dbReference type="OrthoDB" id="9763189at2"/>
<comment type="catalytic activity">
    <reaction evidence="13 15">
        <text>N(6)-biotinyl-L-lysyl-[protein] + hydrogencarbonate + ATP = N(6)-carboxybiotinyl-L-lysyl-[protein] + ADP + phosphate + H(+)</text>
        <dbReference type="Rhea" id="RHEA:13501"/>
        <dbReference type="Rhea" id="RHEA-COMP:10505"/>
        <dbReference type="Rhea" id="RHEA-COMP:10506"/>
        <dbReference type="ChEBI" id="CHEBI:15378"/>
        <dbReference type="ChEBI" id="CHEBI:17544"/>
        <dbReference type="ChEBI" id="CHEBI:30616"/>
        <dbReference type="ChEBI" id="CHEBI:43474"/>
        <dbReference type="ChEBI" id="CHEBI:83144"/>
        <dbReference type="ChEBI" id="CHEBI:83145"/>
        <dbReference type="ChEBI" id="CHEBI:456216"/>
        <dbReference type="EC" id="6.3.4.14"/>
    </reaction>
</comment>
<dbReference type="InterPro" id="IPR011761">
    <property type="entry name" value="ATP-grasp"/>
</dbReference>
<dbReference type="FunFam" id="3.40.50.20:FF:000010">
    <property type="entry name" value="Propionyl-CoA carboxylase subunit alpha"/>
    <property type="match status" value="1"/>
</dbReference>
<dbReference type="Gene3D" id="3.30.470.20">
    <property type="entry name" value="ATP-grasp fold, B domain"/>
    <property type="match status" value="1"/>
</dbReference>
<keyword evidence="7" id="KW-0479">Metal-binding</keyword>
<dbReference type="SUPFAM" id="SSF51246">
    <property type="entry name" value="Rudiment single hybrid motif"/>
    <property type="match status" value="1"/>
</dbReference>
<keyword evidence="15" id="KW-0443">Lipid metabolism</keyword>
<protein>
    <recommendedName>
        <fullName evidence="5 15">Biotin carboxylase</fullName>
        <ecNumber evidence="4 15">6.3.4.14</ecNumber>
    </recommendedName>
    <alternativeName>
        <fullName evidence="12 15">Acetyl-coenzyme A carboxylase biotin carboxylase subunit A</fullName>
    </alternativeName>
</protein>
<evidence type="ECO:0000313" key="19">
    <source>
        <dbReference type="Proteomes" id="UP000025061"/>
    </source>
</evidence>
<keyword evidence="6 15" id="KW-0436">Ligase</keyword>
<dbReference type="Pfam" id="PF02786">
    <property type="entry name" value="CPSase_L_D2"/>
    <property type="match status" value="1"/>
</dbReference>
<keyword evidence="15" id="KW-0276">Fatty acid metabolism</keyword>
<dbReference type="SMART" id="SM00878">
    <property type="entry name" value="Biotin_carb_C"/>
    <property type="match status" value="1"/>
</dbReference>
<dbReference type="PANTHER" id="PTHR48095:SF2">
    <property type="entry name" value="BIOTIN CARBOXYLASE, CHLOROPLASTIC"/>
    <property type="match status" value="1"/>
</dbReference>
<dbReference type="Pfam" id="PF02785">
    <property type="entry name" value="Biotin_carb_C"/>
    <property type="match status" value="1"/>
</dbReference>
<dbReference type="InterPro" id="IPR011054">
    <property type="entry name" value="Rudment_hybrid_motif"/>
</dbReference>
<dbReference type="EMBL" id="ARYI01000023">
    <property type="protein sequence ID" value="KCZ86634.1"/>
    <property type="molecule type" value="Genomic_DNA"/>
</dbReference>
<dbReference type="InterPro" id="IPR016185">
    <property type="entry name" value="PreATP-grasp_dom_sf"/>
</dbReference>
<dbReference type="GO" id="GO:0046872">
    <property type="term" value="F:metal ion binding"/>
    <property type="evidence" value="ECO:0007669"/>
    <property type="project" value="UniProtKB-KW"/>
</dbReference>
<dbReference type="PROSITE" id="PS50979">
    <property type="entry name" value="BC"/>
    <property type="match status" value="1"/>
</dbReference>
<evidence type="ECO:0000256" key="1">
    <source>
        <dbReference type="ARBA" id="ARBA00003761"/>
    </source>
</evidence>
<gene>
    <name evidence="18" type="ORF">HHI_17186</name>
</gene>
<sequence>MTAPRPIQKVLIANRGEIALRIHRACKEMGLSTVVVHSEADRDAMAVRLADESVCIGPAPSSESYLKKSRILAAAEITGADAIHPGYGFLSENAQFAEMVEAHGIAFIGPTAEHIRVMGDKIAAKQAMIEAGVPCVPGSDGAVESIADAKKAAKKIGFPILVKASAGGGGRGMKLAMTEADLENAIKTAKTESKAAFGDDAVYLEKYLQGPRHIEIQVIADTHGNVAHLWERDCSLQRRNQKVFEEAPSPALNQVQREEIGGIVARAMQKLGYRGAGTIEFLYEDGRFYFIEMNTRLQVEHPVTEMITGIDLVREQIRIADGKALSFRQEDVMLVGHAIECRINAEHPETFVPSPGLITEFHAPGGPDVRLDSAAYAGYRIPPHYDSLIGKLIVHGRTRRECLMRLKRALQEMVVGGVHTTLDLHRRLVENDDVQAGDYNIHWLEKFLAENKLPAGE</sequence>
<evidence type="ECO:0000256" key="14">
    <source>
        <dbReference type="PROSITE-ProRule" id="PRU00409"/>
    </source>
</evidence>
<keyword evidence="9 14" id="KW-0067">ATP-binding</keyword>
<keyword evidence="10" id="KW-0460">Magnesium</keyword>
<comment type="subunit">
    <text evidence="3 15">Acetyl-CoA carboxylase is a heterohexamer of biotin carboxyl carrier protein, biotin carboxylase and the two subunits of carboxyl transferase in a 2:2 complex.</text>
</comment>
<organism evidence="18 19">
    <name type="scientific">Hyphomonas hirschiana VP5</name>
    <dbReference type="NCBI Taxonomy" id="1280951"/>
    <lineage>
        <taxon>Bacteria</taxon>
        <taxon>Pseudomonadati</taxon>
        <taxon>Pseudomonadota</taxon>
        <taxon>Alphaproteobacteria</taxon>
        <taxon>Hyphomonadales</taxon>
        <taxon>Hyphomonadaceae</taxon>
        <taxon>Hyphomonas</taxon>
    </lineage>
</organism>
<evidence type="ECO:0000256" key="13">
    <source>
        <dbReference type="ARBA" id="ARBA00048600"/>
    </source>
</evidence>
<dbReference type="InterPro" id="IPR004549">
    <property type="entry name" value="Acetyl_CoA_COase_biotin_COase"/>
</dbReference>
<dbReference type="InterPro" id="IPR005481">
    <property type="entry name" value="BC-like_N"/>
</dbReference>
<dbReference type="GO" id="GO:0005524">
    <property type="term" value="F:ATP binding"/>
    <property type="evidence" value="ECO:0007669"/>
    <property type="project" value="UniProtKB-UniRule"/>
</dbReference>
<accession>A0A059F7R3</accession>
<dbReference type="SMART" id="SM01209">
    <property type="entry name" value="GARS_A"/>
    <property type="match status" value="1"/>
</dbReference>
<dbReference type="SUPFAM" id="SSF52440">
    <property type="entry name" value="PreATP-grasp domain"/>
    <property type="match status" value="1"/>
</dbReference>
<dbReference type="GO" id="GO:0004075">
    <property type="term" value="F:biotin carboxylase activity"/>
    <property type="evidence" value="ECO:0007669"/>
    <property type="project" value="UniProtKB-EC"/>
</dbReference>
<comment type="function">
    <text evidence="1 15">This protein is a component of the acetyl coenzyme A carboxylase complex; first, biotin carboxylase catalyzes the carboxylation of the carrier protein and then the transcarboxylase transfers the carboxyl group to form malonyl-CoA.</text>
</comment>
<dbReference type="PROSITE" id="PS00866">
    <property type="entry name" value="CPSASE_1"/>
    <property type="match status" value="1"/>
</dbReference>
<evidence type="ECO:0000259" key="17">
    <source>
        <dbReference type="PROSITE" id="PS50979"/>
    </source>
</evidence>
<feature type="domain" description="ATP-grasp" evidence="16">
    <location>
        <begin position="125"/>
        <end position="321"/>
    </location>
</feature>
<comment type="pathway">
    <text evidence="2 15">Lipid metabolism; malonyl-CoA biosynthesis; malonyl-CoA from acetyl-CoA: step 1/1.</text>
</comment>
<dbReference type="Pfam" id="PF00289">
    <property type="entry name" value="Biotin_carb_N"/>
    <property type="match status" value="1"/>
</dbReference>
<evidence type="ECO:0000256" key="10">
    <source>
        <dbReference type="ARBA" id="ARBA00022842"/>
    </source>
</evidence>
<dbReference type="GO" id="GO:2001295">
    <property type="term" value="P:malonyl-CoA biosynthetic process"/>
    <property type="evidence" value="ECO:0007669"/>
    <property type="project" value="UniProtKB-UniPathway"/>
</dbReference>
<comment type="caution">
    <text evidence="18">The sequence shown here is derived from an EMBL/GenBank/DDBJ whole genome shotgun (WGS) entry which is preliminary data.</text>
</comment>
<dbReference type="Proteomes" id="UP000025061">
    <property type="component" value="Unassembled WGS sequence"/>
</dbReference>
<keyword evidence="19" id="KW-1185">Reference proteome</keyword>
<dbReference type="AlphaFoldDB" id="A0A059F7R3"/>
<keyword evidence="8 14" id="KW-0547">Nucleotide-binding</keyword>
<evidence type="ECO:0000256" key="12">
    <source>
        <dbReference type="ARBA" id="ARBA00033786"/>
    </source>
</evidence>
<dbReference type="PROSITE" id="PS00867">
    <property type="entry name" value="CPSASE_2"/>
    <property type="match status" value="1"/>
</dbReference>
<evidence type="ECO:0000256" key="15">
    <source>
        <dbReference type="RuleBase" id="RU365063"/>
    </source>
</evidence>